<dbReference type="AlphaFoldDB" id="A0A9Q5V759"/>
<evidence type="ECO:0000313" key="1">
    <source>
        <dbReference type="EMBL" id="QGO06476.1"/>
    </source>
</evidence>
<protein>
    <submittedName>
        <fullName evidence="1">Uncharacterized protein</fullName>
    </submittedName>
</protein>
<proteinExistence type="predicted"/>
<gene>
    <name evidence="1" type="ORF">Psal009_02391</name>
</gene>
<dbReference type="Proteomes" id="UP000422232">
    <property type="component" value="Chromosome"/>
</dbReference>
<reference evidence="1 2" key="1">
    <citation type="submission" date="2019-04" db="EMBL/GenBank/DDBJ databases">
        <title>Complete genome sequencing of Piscirickettsia salmonis strain Psal-009.</title>
        <authorList>
            <person name="Schober I."/>
            <person name="Bunk B."/>
            <person name="Sproer C."/>
            <person name="Carril G.P."/>
            <person name="Riedel T."/>
            <person name="Flores-Herrera P.A."/>
            <person name="Nourdin-Galindo G."/>
            <person name="Marshall S.H."/>
            <person name="Overmann J."/>
        </authorList>
    </citation>
    <scope>NUCLEOTIDE SEQUENCE [LARGE SCALE GENOMIC DNA]</scope>
    <source>
        <strain evidence="1 2">Psal-009</strain>
    </source>
</reference>
<dbReference type="GeneID" id="66741585"/>
<dbReference type="EMBL" id="CP038908">
    <property type="protein sequence ID" value="QGO06476.1"/>
    <property type="molecule type" value="Genomic_DNA"/>
</dbReference>
<keyword evidence="2" id="KW-1185">Reference proteome</keyword>
<sequence length="79" mass="8670">MAVYIKKVLSAGLIYSAEMQLLISEDPASNPVFNFVMKTGYFDGVAVYVGGILNSNFNEDDKVKLLHSPYAQVINILIA</sequence>
<name>A0A9Q5V759_PISSA</name>
<evidence type="ECO:0000313" key="2">
    <source>
        <dbReference type="Proteomes" id="UP000422232"/>
    </source>
</evidence>
<organism evidence="1 2">
    <name type="scientific">Piscirickettsia salmonis</name>
    <dbReference type="NCBI Taxonomy" id="1238"/>
    <lineage>
        <taxon>Bacteria</taxon>
        <taxon>Pseudomonadati</taxon>
        <taxon>Pseudomonadota</taxon>
        <taxon>Gammaproteobacteria</taxon>
        <taxon>Thiotrichales</taxon>
        <taxon>Piscirickettsiaceae</taxon>
        <taxon>Piscirickettsia</taxon>
    </lineage>
</organism>
<dbReference type="RefSeq" id="WP_032126869.1">
    <property type="nucleotide sequence ID" value="NZ_CP013773.1"/>
</dbReference>
<accession>A0A9Q5V759</accession>